<keyword evidence="4" id="KW-0732">Signal</keyword>
<evidence type="ECO:0000256" key="2">
    <source>
        <dbReference type="ARBA" id="ARBA00005695"/>
    </source>
</evidence>
<dbReference type="Gene3D" id="3.40.190.10">
    <property type="entry name" value="Periplasmic binding protein-like II"/>
    <property type="match status" value="1"/>
</dbReference>
<dbReference type="Proteomes" id="UP000054396">
    <property type="component" value="Unassembled WGS sequence"/>
</dbReference>
<sequence>MRLWTSTILATAVLAPALALAETTLIMPQQDEPRTLTPAPSSDTGGHGPTSNIYSHLVVMDWGIVEGVAAYGDLADSWEVSEDATTYTFHLNTDARWHDGEDVTSEDVKFTYERIMEKGYTFSSFLRDVKSIETPDDDTVVITLNKPNMAFLPMMAQGAQWTGKIYPEHLWADQDGFDTGPYVNEPVGSGPFKFVRWDRGTAVVLEANEDYFRGPPAVDTLIFRTIPDANVARAEFEAGQFPYLPFNYAPPLAEAPIFEADPDINVVYTPSHFSRDLQLNLNHEALGNPKVREAIAYAMDREQMNRLAFNNSWTPGYYAGVSSLQKWINEDARFPEHDAEKAEALLDEAGFPRGEDGWRFSVKVTGPNISDCSAITEILVRQLRDVGIEAELDRFDQSTWFSRIQEKQFDISCYFGRYGPDPDAYREHFSTDGARNFMSYSDAELDQLAAEANTIRDEETRKEMYGRIQEIVVRDMPYINVFEEQKMSLVRPGWTGFAVMPGGFNKSISWFGVYGVSGPDDAE</sequence>
<evidence type="ECO:0000259" key="5">
    <source>
        <dbReference type="Pfam" id="PF00496"/>
    </source>
</evidence>
<dbReference type="PIRSF" id="PIRSF002741">
    <property type="entry name" value="MppA"/>
    <property type="match status" value="1"/>
</dbReference>
<protein>
    <recommendedName>
        <fullName evidence="5">Solute-binding protein family 5 domain-containing protein</fullName>
    </recommendedName>
</protein>
<evidence type="ECO:0000256" key="3">
    <source>
        <dbReference type="SAM" id="MobiDB-lite"/>
    </source>
</evidence>
<gene>
    <name evidence="6" type="ORF">AVJ23_14440</name>
</gene>
<evidence type="ECO:0000313" key="7">
    <source>
        <dbReference type="Proteomes" id="UP000054396"/>
    </source>
</evidence>
<reference evidence="6 7" key="1">
    <citation type="submission" date="2015-12" db="EMBL/GenBank/DDBJ databases">
        <authorList>
            <person name="Shamseldin A."/>
            <person name="Moawad H."/>
            <person name="Abd El-Rahim W.M."/>
            <person name="Sadowsky M.J."/>
        </authorList>
    </citation>
    <scope>NUCLEOTIDE SEQUENCE [LARGE SCALE GENOMIC DNA]</scope>
    <source>
        <strain evidence="6 7">SJ5A-1</strain>
    </source>
</reference>
<dbReference type="RefSeq" id="WP_058862919.1">
    <property type="nucleotide sequence ID" value="NZ_LPXO01000009.1"/>
</dbReference>
<dbReference type="InterPro" id="IPR039424">
    <property type="entry name" value="SBP_5"/>
</dbReference>
<dbReference type="SUPFAM" id="SSF53850">
    <property type="entry name" value="Periplasmic binding protein-like II"/>
    <property type="match status" value="1"/>
</dbReference>
<dbReference type="PANTHER" id="PTHR30290">
    <property type="entry name" value="PERIPLASMIC BINDING COMPONENT OF ABC TRANSPORTER"/>
    <property type="match status" value="1"/>
</dbReference>
<evidence type="ECO:0000256" key="4">
    <source>
        <dbReference type="SAM" id="SignalP"/>
    </source>
</evidence>
<dbReference type="OrthoDB" id="9803988at2"/>
<dbReference type="Pfam" id="PF00496">
    <property type="entry name" value="SBP_bac_5"/>
    <property type="match status" value="1"/>
</dbReference>
<feature type="chain" id="PRO_5006936310" description="Solute-binding protein family 5 domain-containing protein" evidence="4">
    <location>
        <begin position="22"/>
        <end position="523"/>
    </location>
</feature>
<accession>A0A0W7WHB3</accession>
<dbReference type="GO" id="GO:0043190">
    <property type="term" value="C:ATP-binding cassette (ABC) transporter complex"/>
    <property type="evidence" value="ECO:0007669"/>
    <property type="project" value="InterPro"/>
</dbReference>
<evidence type="ECO:0000256" key="1">
    <source>
        <dbReference type="ARBA" id="ARBA00004418"/>
    </source>
</evidence>
<dbReference type="InterPro" id="IPR030678">
    <property type="entry name" value="Peptide/Ni-bd"/>
</dbReference>
<proteinExistence type="inferred from homology"/>
<dbReference type="EMBL" id="LPXO01000009">
    <property type="protein sequence ID" value="KUF09942.1"/>
    <property type="molecule type" value="Genomic_DNA"/>
</dbReference>
<dbReference type="GO" id="GO:0015833">
    <property type="term" value="P:peptide transport"/>
    <property type="evidence" value="ECO:0007669"/>
    <property type="project" value="TreeGrafter"/>
</dbReference>
<feature type="signal peptide" evidence="4">
    <location>
        <begin position="1"/>
        <end position="21"/>
    </location>
</feature>
<name>A0A0W7WHB3_9RHOB</name>
<dbReference type="InterPro" id="IPR000914">
    <property type="entry name" value="SBP_5_dom"/>
</dbReference>
<dbReference type="GO" id="GO:0030288">
    <property type="term" value="C:outer membrane-bounded periplasmic space"/>
    <property type="evidence" value="ECO:0007669"/>
    <property type="project" value="UniProtKB-ARBA"/>
</dbReference>
<feature type="compositionally biased region" description="Polar residues" evidence="3">
    <location>
        <begin position="38"/>
        <end position="48"/>
    </location>
</feature>
<dbReference type="STRING" id="1685382.AVJ23_14440"/>
<feature type="region of interest" description="Disordered" evidence="3">
    <location>
        <begin position="29"/>
        <end position="48"/>
    </location>
</feature>
<dbReference type="Gene3D" id="3.10.105.10">
    <property type="entry name" value="Dipeptide-binding Protein, Domain 3"/>
    <property type="match status" value="1"/>
</dbReference>
<evidence type="ECO:0000313" key="6">
    <source>
        <dbReference type="EMBL" id="KUF09942.1"/>
    </source>
</evidence>
<feature type="domain" description="Solute-binding protein family 5" evidence="5">
    <location>
        <begin position="71"/>
        <end position="434"/>
    </location>
</feature>
<comment type="subcellular location">
    <subcellularLocation>
        <location evidence="1">Periplasm</location>
    </subcellularLocation>
</comment>
<comment type="similarity">
    <text evidence="2">Belongs to the bacterial solute-binding protein 5 family.</text>
</comment>
<keyword evidence="7" id="KW-1185">Reference proteome</keyword>
<dbReference type="AlphaFoldDB" id="A0A0W7WHB3"/>
<comment type="caution">
    <text evidence="6">The sequence shown here is derived from an EMBL/GenBank/DDBJ whole genome shotgun (WGS) entry which is preliminary data.</text>
</comment>
<organism evidence="6 7">
    <name type="scientific">Pseudoponticoccus marisrubri</name>
    <dbReference type="NCBI Taxonomy" id="1685382"/>
    <lineage>
        <taxon>Bacteria</taxon>
        <taxon>Pseudomonadati</taxon>
        <taxon>Pseudomonadota</taxon>
        <taxon>Alphaproteobacteria</taxon>
        <taxon>Rhodobacterales</taxon>
        <taxon>Roseobacteraceae</taxon>
        <taxon>Pseudoponticoccus</taxon>
    </lineage>
</organism>
<dbReference type="GO" id="GO:1904680">
    <property type="term" value="F:peptide transmembrane transporter activity"/>
    <property type="evidence" value="ECO:0007669"/>
    <property type="project" value="TreeGrafter"/>
</dbReference>